<name>A0A1Q2ZZ16_ZYGRO</name>
<feature type="compositionally biased region" description="Low complexity" evidence="1">
    <location>
        <begin position="213"/>
        <end position="233"/>
    </location>
</feature>
<protein>
    <recommendedName>
        <fullName evidence="4">Protein BOP3</fullName>
    </recommendedName>
</protein>
<comment type="caution">
    <text evidence="2">The sequence shown here is derived from an EMBL/GenBank/DDBJ whole genome shotgun (WGS) entry which is preliminary data.</text>
</comment>
<dbReference type="InterPro" id="IPR021216">
    <property type="entry name" value="DUF2722"/>
</dbReference>
<dbReference type="Pfam" id="PF10846">
    <property type="entry name" value="DUF2722"/>
    <property type="match status" value="1"/>
</dbReference>
<feature type="compositionally biased region" description="Polar residues" evidence="1">
    <location>
        <begin position="387"/>
        <end position="398"/>
    </location>
</feature>
<dbReference type="eggNOG" id="ENOG502S5HG">
    <property type="taxonomic scope" value="Eukaryota"/>
</dbReference>
<dbReference type="EMBL" id="BDGX01000014">
    <property type="protein sequence ID" value="GAV48691.1"/>
    <property type="molecule type" value="Genomic_DNA"/>
</dbReference>
<feature type="compositionally biased region" description="Low complexity" evidence="1">
    <location>
        <begin position="335"/>
        <end position="366"/>
    </location>
</feature>
<dbReference type="Proteomes" id="UP000187013">
    <property type="component" value="Unassembled WGS sequence"/>
</dbReference>
<evidence type="ECO:0000256" key="1">
    <source>
        <dbReference type="SAM" id="MobiDB-lite"/>
    </source>
</evidence>
<accession>A0A1Q2ZZ16</accession>
<evidence type="ECO:0008006" key="4">
    <source>
        <dbReference type="Google" id="ProtNLM"/>
    </source>
</evidence>
<organism evidence="2 3">
    <name type="scientific">Zygosaccharomyces rouxii</name>
    <dbReference type="NCBI Taxonomy" id="4956"/>
    <lineage>
        <taxon>Eukaryota</taxon>
        <taxon>Fungi</taxon>
        <taxon>Dikarya</taxon>
        <taxon>Ascomycota</taxon>
        <taxon>Saccharomycotina</taxon>
        <taxon>Saccharomycetes</taxon>
        <taxon>Saccharomycetales</taxon>
        <taxon>Saccharomycetaceae</taxon>
        <taxon>Zygosaccharomyces</taxon>
    </lineage>
</organism>
<dbReference type="AlphaFoldDB" id="A0A1Q2ZZ16"/>
<sequence length="413" mass="46060">MNTLGMTDNDSGENYYNENGSNDVQTSILEIVYGTKVHLQGLNEDAVVRALEFKVEQERTKQQFYRLENIAKSIELFKLASEMGVPANHIASIFANDNNPSPPLAEQLQQQLRQGQQEEQREQSPRSQSRPPVSYKFPPAGSNLPPKPMSFPSLNVNRAHSPAKIGANAVAVLNENVALKEEIDNRVTPCRRNDEFDNDYDSSNDNSHHSHSSRSSNNEPENNTNINTSTGGNKVFQRNFSVPGSKYSSPQIPIGATPIINLNRAEKSNQRLKQQESLQRSQQQQQQQLPPLQLQQQQGNSGSWKKLGMVGKKHRRTKSGSSFGVIDLNILESSKQPQETPKPNQQQQQQQQQQGPQSQQNTSQQPPQAPGISRSPNLNSHDEKTCSENSSRNPSPVRNTREVNSVAKLLNSS</sequence>
<feature type="compositionally biased region" description="Low complexity" evidence="1">
    <location>
        <begin position="104"/>
        <end position="115"/>
    </location>
</feature>
<dbReference type="OMA" id="WAFSENA"/>
<feature type="compositionally biased region" description="Low complexity" evidence="1">
    <location>
        <begin position="271"/>
        <end position="298"/>
    </location>
</feature>
<feature type="region of interest" description="Disordered" evidence="1">
    <location>
        <begin position="1"/>
        <end position="20"/>
    </location>
</feature>
<reference evidence="2 3" key="1">
    <citation type="submission" date="2016-08" db="EMBL/GenBank/DDBJ databases">
        <title>Draft genome sequence of allopolyploid Zygosaccharomyces rouxii.</title>
        <authorList>
            <person name="Watanabe J."/>
            <person name="Uehara K."/>
            <person name="Mogi Y."/>
            <person name="Tsukioka Y."/>
        </authorList>
    </citation>
    <scope>NUCLEOTIDE SEQUENCE [LARGE SCALE GENOMIC DNA]</scope>
    <source>
        <strain evidence="2 3">NBRC 110957</strain>
    </source>
</reference>
<feature type="region of interest" description="Disordered" evidence="1">
    <location>
        <begin position="268"/>
        <end position="413"/>
    </location>
</feature>
<feature type="compositionally biased region" description="Polar residues" evidence="1">
    <location>
        <begin position="236"/>
        <end position="251"/>
    </location>
</feature>
<dbReference type="OrthoDB" id="4095763at2759"/>
<gene>
    <name evidence="2" type="ORF">ZYGR_0N00950</name>
</gene>
<feature type="region of interest" description="Disordered" evidence="1">
    <location>
        <begin position="190"/>
        <end position="253"/>
    </location>
</feature>
<evidence type="ECO:0000313" key="2">
    <source>
        <dbReference type="EMBL" id="GAV48691.1"/>
    </source>
</evidence>
<evidence type="ECO:0000313" key="3">
    <source>
        <dbReference type="Proteomes" id="UP000187013"/>
    </source>
</evidence>
<proteinExistence type="predicted"/>
<feature type="region of interest" description="Disordered" evidence="1">
    <location>
        <begin position="94"/>
        <end position="155"/>
    </location>
</feature>